<evidence type="ECO:0000259" key="7">
    <source>
        <dbReference type="Pfam" id="PF04357"/>
    </source>
</evidence>
<keyword evidence="6" id="KW-0732">Signal</keyword>
<evidence type="ECO:0000313" key="8">
    <source>
        <dbReference type="EMBL" id="SLN33180.1"/>
    </source>
</evidence>
<dbReference type="InterPro" id="IPR007452">
    <property type="entry name" value="TamB_C"/>
</dbReference>
<evidence type="ECO:0000256" key="4">
    <source>
        <dbReference type="ARBA" id="ARBA00023136"/>
    </source>
</evidence>
<evidence type="ECO:0000313" key="9">
    <source>
        <dbReference type="Proteomes" id="UP000193862"/>
    </source>
</evidence>
<accession>A0A1Y5S6P7</accession>
<proteinExistence type="predicted"/>
<feature type="domain" description="Translocation and assembly module TamB C-terminal" evidence="7">
    <location>
        <begin position="981"/>
        <end position="1334"/>
    </location>
</feature>
<dbReference type="PANTHER" id="PTHR36985:SF1">
    <property type="entry name" value="TRANSLOCATION AND ASSEMBLY MODULE SUBUNIT TAMB"/>
    <property type="match status" value="1"/>
</dbReference>
<evidence type="ECO:0000256" key="2">
    <source>
        <dbReference type="ARBA" id="ARBA00022692"/>
    </source>
</evidence>
<dbReference type="Pfam" id="PF04357">
    <property type="entry name" value="TamB"/>
    <property type="match status" value="1"/>
</dbReference>
<dbReference type="OrthoDB" id="7784409at2"/>
<evidence type="ECO:0000256" key="6">
    <source>
        <dbReference type="SAM" id="SignalP"/>
    </source>
</evidence>
<feature type="signal peptide" evidence="6">
    <location>
        <begin position="1"/>
        <end position="31"/>
    </location>
</feature>
<organism evidence="8 9">
    <name type="scientific">Aquimixticola soesokkakensis</name>
    <dbReference type="NCBI Taxonomy" id="1519096"/>
    <lineage>
        <taxon>Bacteria</taxon>
        <taxon>Pseudomonadati</taxon>
        <taxon>Pseudomonadota</taxon>
        <taxon>Alphaproteobacteria</taxon>
        <taxon>Rhodobacterales</taxon>
        <taxon>Paracoccaceae</taxon>
        <taxon>Aquimixticola</taxon>
    </lineage>
</organism>
<dbReference type="RefSeq" id="WP_143267432.1">
    <property type="nucleotide sequence ID" value="NZ_FWFS01000003.1"/>
</dbReference>
<keyword evidence="2" id="KW-0812">Transmembrane</keyword>
<dbReference type="Proteomes" id="UP000193862">
    <property type="component" value="Unassembled WGS sequence"/>
</dbReference>
<feature type="chain" id="PRO_5012576840" evidence="6">
    <location>
        <begin position="32"/>
        <end position="1334"/>
    </location>
</feature>
<keyword evidence="9" id="KW-1185">Reference proteome</keyword>
<dbReference type="GO" id="GO:0009306">
    <property type="term" value="P:protein secretion"/>
    <property type="evidence" value="ECO:0007669"/>
    <property type="project" value="InterPro"/>
</dbReference>
<evidence type="ECO:0000256" key="1">
    <source>
        <dbReference type="ARBA" id="ARBA00004167"/>
    </source>
</evidence>
<name>A0A1Y5S6P7_9RHOB</name>
<dbReference type="EMBL" id="FWFS01000003">
    <property type="protein sequence ID" value="SLN33180.1"/>
    <property type="molecule type" value="Genomic_DNA"/>
</dbReference>
<keyword evidence="3" id="KW-1133">Transmembrane helix</keyword>
<dbReference type="GO" id="GO:0005886">
    <property type="term" value="C:plasma membrane"/>
    <property type="evidence" value="ECO:0007669"/>
    <property type="project" value="InterPro"/>
</dbReference>
<dbReference type="PANTHER" id="PTHR36985">
    <property type="entry name" value="TRANSLOCATION AND ASSEMBLY MODULE SUBUNIT TAMB"/>
    <property type="match status" value="1"/>
</dbReference>
<gene>
    <name evidence="8" type="primary">tamB</name>
    <name evidence="8" type="ORF">AQS8620_01126</name>
</gene>
<sequence>MRQLILKRSTFFAALVALPLATLPLTLPLWAQDTAQDTATAAQDDPTGMAQAPRSEDEIAADAEAADPRQEAQDKSRIVSFLEEKLSGKGRDIRISGFKGLLSSTATLESLTIADGQGTWLTLSGVTLDWDRSALLLRGRLDVQSLTADEIILARKPVAALTDAVPDAKATPFALPDLPVSVSIDELTAAKVTLGPTILDTPEDIVVALTGNAQLADGAGTAQLAINRIDGTVGSFQLAASYDDATTVADINLTVTEESGGVIASLANLPDSPSVDLTLTGSGPIDAFTADLDLSTNGAPRLQGAVTLGAQPYTGDDVTVAAGDPAPMTRTFTVDLGGDVTALFLTQYQDFFGPDVALTTTGSLYPNGALDLSALSLDARAITLEGTLSLGADKFPTAFDLDGRISSPDGSPVLLPLSGEPVRVQNVDLRALFEAGASEDWNADITVQGFERGAYSAAGATLTGRGTIARNGDVATQADGLTADVSFDLESLKTGDSDLDTALGETLKGTADIAWERGAPTDVKSLQVSAGNVRLTASATIGGLENGYPVSGNATLSAPDLTRFAAVADRPLAGAVTLALEGDAALLGGAFDLKATGTGTDLRTGIDQADNVLEGEAAFTVDAKRDETGTTLRQFDVTTPALTISANGDVDGDNIDVALDARLDDAARLSDQLQGPLTLTGTAARKDAGPYEVDLSAAGPYDAQASVIGSVSQEAIDVTIDAAMPDVSKVYPSAAGPLDVNGTIKRASATDPMDIDVTASGPYNATASVIGAVSSDKIDVQIAAALPDASRIVAQTTGPFALNGSVKREGAGPIEINMDANGPYAATTTVSGQIDGGDFNLDVDARLPELARVVPAVSGPLGVSGNVSRTGGGAFGVNVDLTGPAGTKAKVAGTLGADVSSADLAITGTAPLGLANRYTDTVSVTGAAAFNLRLDGPLALSSLAGTVNSSDARVTLPAMGYGFNFPSAQITLSGGRSTLNVTARSDDGGRFEVTGPLSLSNGFDSDLTIRLVRLRVQSEDLYVTRINGTLRLVGPLTGQPLLSGGLTLEETEVNISAPVGGGTVSIPDVVHAGETSAVDSTLARAGLVETDKTSGATTTTSSAGGIALRVRVSAPNQIFVRGRGLDAELGGSLQVTGTTANIVPVGQFNLVRGRLDILGNRLDLQTGNLVLQGNLDPTIYLQATTTTEDATITVTVSGSVSDPEIDFSSSPDLPDDEILARLIFGQALSDISPLQALQLAQAVATLTGNGGGLMNSIREQFDLDDLDVSTTDDGTLAVSAGKYLTDNVYTDVQLDAEGNTQINLNLDVTKDVTVKGGVKDSGETSLGVFFEQDY</sequence>
<evidence type="ECO:0000256" key="5">
    <source>
        <dbReference type="SAM" id="MobiDB-lite"/>
    </source>
</evidence>
<keyword evidence="4" id="KW-0472">Membrane</keyword>
<evidence type="ECO:0000256" key="3">
    <source>
        <dbReference type="ARBA" id="ARBA00022989"/>
    </source>
</evidence>
<comment type="subcellular location">
    <subcellularLocation>
        <location evidence="1">Membrane</location>
        <topology evidence="1">Single-pass membrane protein</topology>
    </subcellularLocation>
</comment>
<feature type="region of interest" description="Disordered" evidence="5">
    <location>
        <begin position="37"/>
        <end position="69"/>
    </location>
</feature>
<protein>
    <submittedName>
        <fullName evidence="8">Translocation and assembly module TamB</fullName>
    </submittedName>
</protein>
<reference evidence="8 9" key="1">
    <citation type="submission" date="2017-03" db="EMBL/GenBank/DDBJ databases">
        <authorList>
            <person name="Afonso C.L."/>
            <person name="Miller P.J."/>
            <person name="Scott M.A."/>
            <person name="Spackman E."/>
            <person name="Goraichik I."/>
            <person name="Dimitrov K.M."/>
            <person name="Suarez D.L."/>
            <person name="Swayne D.E."/>
        </authorList>
    </citation>
    <scope>NUCLEOTIDE SEQUENCE [LARGE SCALE GENOMIC DNA]</scope>
    <source>
        <strain evidence="8 9">CECT 8620</strain>
    </source>
</reference>